<gene>
    <name evidence="2" type="ORF">B0H16DRAFT_1695706</name>
</gene>
<keyword evidence="3" id="KW-1185">Reference proteome</keyword>
<evidence type="ECO:0000313" key="3">
    <source>
        <dbReference type="Proteomes" id="UP001215598"/>
    </source>
</evidence>
<sequence>MDDTVQRVEYLTAFPSLYPIPSMPTAFVIDAQDPSIRKALIIHPRNIGHNHPKRPLKKPSLEAKESYCRCIRAVGCVGATVSKVDNAPFTQLLLDGKKPGEFAPALHSNQIKCKLVREAKMEAYPAGLDLAGAFQLFRDDLRKPVDERYIQRLVTMPDGGVIILTDLAALIELLDDMGVTSFETDTTFKRVEGEIDEWEVVIFLESLQRAVTIARAYVNGASADLFERLYDEFRFLKVDLIGRPIAFKCFFEGGNLLALNSDTEGAQVLGATRSFMKTNNPDYSGISRDTPAERVAPKFIKLCTTHGKRAVLDFRSLVSESEYQHLIDFPYIESEEDLNDDWARQIHAKSQTMAFHWRTWGDGVEKKVDRNLLYWAAGVYTVPKGQAGQFSFDNWGDLKVGTPTGGNKLTRRATKYLAPLKAWDQEHWDKFREAAEEWQEKKIRRASSSRGSSETGDVTEEEDEEPVVLSD</sequence>
<name>A0AAD7I596_9AGAR</name>
<dbReference type="Proteomes" id="UP001215598">
    <property type="component" value="Unassembled WGS sequence"/>
</dbReference>
<feature type="region of interest" description="Disordered" evidence="1">
    <location>
        <begin position="440"/>
        <end position="471"/>
    </location>
</feature>
<feature type="compositionally biased region" description="Acidic residues" evidence="1">
    <location>
        <begin position="457"/>
        <end position="471"/>
    </location>
</feature>
<accession>A0AAD7I596</accession>
<protein>
    <submittedName>
        <fullName evidence="2">Uncharacterized protein</fullName>
    </submittedName>
</protein>
<organism evidence="2 3">
    <name type="scientific">Mycena metata</name>
    <dbReference type="NCBI Taxonomy" id="1033252"/>
    <lineage>
        <taxon>Eukaryota</taxon>
        <taxon>Fungi</taxon>
        <taxon>Dikarya</taxon>
        <taxon>Basidiomycota</taxon>
        <taxon>Agaricomycotina</taxon>
        <taxon>Agaricomycetes</taxon>
        <taxon>Agaricomycetidae</taxon>
        <taxon>Agaricales</taxon>
        <taxon>Marasmiineae</taxon>
        <taxon>Mycenaceae</taxon>
        <taxon>Mycena</taxon>
    </lineage>
</organism>
<reference evidence="2" key="1">
    <citation type="submission" date="2023-03" db="EMBL/GenBank/DDBJ databases">
        <title>Massive genome expansion in bonnet fungi (Mycena s.s.) driven by repeated elements and novel gene families across ecological guilds.</title>
        <authorList>
            <consortium name="Lawrence Berkeley National Laboratory"/>
            <person name="Harder C.B."/>
            <person name="Miyauchi S."/>
            <person name="Viragh M."/>
            <person name="Kuo A."/>
            <person name="Thoen E."/>
            <person name="Andreopoulos B."/>
            <person name="Lu D."/>
            <person name="Skrede I."/>
            <person name="Drula E."/>
            <person name="Henrissat B."/>
            <person name="Morin E."/>
            <person name="Kohler A."/>
            <person name="Barry K."/>
            <person name="LaButti K."/>
            <person name="Morin E."/>
            <person name="Salamov A."/>
            <person name="Lipzen A."/>
            <person name="Mereny Z."/>
            <person name="Hegedus B."/>
            <person name="Baldrian P."/>
            <person name="Stursova M."/>
            <person name="Weitz H."/>
            <person name="Taylor A."/>
            <person name="Grigoriev I.V."/>
            <person name="Nagy L.G."/>
            <person name="Martin F."/>
            <person name="Kauserud H."/>
        </authorList>
    </citation>
    <scope>NUCLEOTIDE SEQUENCE</scope>
    <source>
        <strain evidence="2">CBHHK182m</strain>
    </source>
</reference>
<dbReference type="AlphaFoldDB" id="A0AAD7I596"/>
<evidence type="ECO:0000256" key="1">
    <source>
        <dbReference type="SAM" id="MobiDB-lite"/>
    </source>
</evidence>
<evidence type="ECO:0000313" key="2">
    <source>
        <dbReference type="EMBL" id="KAJ7735221.1"/>
    </source>
</evidence>
<dbReference type="EMBL" id="JARKIB010000128">
    <property type="protein sequence ID" value="KAJ7735221.1"/>
    <property type="molecule type" value="Genomic_DNA"/>
</dbReference>
<proteinExistence type="predicted"/>
<comment type="caution">
    <text evidence="2">The sequence shown here is derived from an EMBL/GenBank/DDBJ whole genome shotgun (WGS) entry which is preliminary data.</text>
</comment>